<proteinExistence type="predicted"/>
<evidence type="ECO:0000256" key="1">
    <source>
        <dbReference type="SAM" id="Coils"/>
    </source>
</evidence>
<dbReference type="AlphaFoldDB" id="A0A1B6LJ52"/>
<protein>
    <submittedName>
        <fullName evidence="3">Uncharacterized protein</fullName>
    </submittedName>
</protein>
<reference evidence="3" key="1">
    <citation type="submission" date="2015-11" db="EMBL/GenBank/DDBJ databases">
        <title>De novo transcriptome assembly of four potential Pierce s Disease insect vectors from Arizona vineyards.</title>
        <authorList>
            <person name="Tassone E.E."/>
        </authorList>
    </citation>
    <scope>NUCLEOTIDE SEQUENCE</scope>
</reference>
<evidence type="ECO:0000256" key="2">
    <source>
        <dbReference type="SAM" id="MobiDB-lite"/>
    </source>
</evidence>
<feature type="compositionally biased region" description="Basic and acidic residues" evidence="2">
    <location>
        <begin position="426"/>
        <end position="442"/>
    </location>
</feature>
<feature type="coiled-coil region" evidence="1">
    <location>
        <begin position="12"/>
        <end position="138"/>
    </location>
</feature>
<feature type="coiled-coil region" evidence="1">
    <location>
        <begin position="200"/>
        <end position="259"/>
    </location>
</feature>
<keyword evidence="1" id="KW-0175">Coiled coil</keyword>
<evidence type="ECO:0000313" key="3">
    <source>
        <dbReference type="EMBL" id="JAT23731.1"/>
    </source>
</evidence>
<feature type="region of interest" description="Disordered" evidence="2">
    <location>
        <begin position="369"/>
        <end position="398"/>
    </location>
</feature>
<sequence length="442" mass="50989">DDSETIKNKIEKATLMKTIEDIKEQIRAEKEKSKNTIQIISDQIANIATSLQEDLREREKMDSKIIQYKIEKATLKKSIEDLQEQIRKEREKSKADDSETIKNKIEKATLMKTIEDIKEQIRAEKEKRNAAIADLIKREEEANEKVKSKARIMHTFTTNAAEVVRGAEMEKISNLCKAFFKMEEPLSVCYSGVMDMRSTVEDITQNCHDCRETLKKEREEHETKTKLLNNKVVNLEFLCKQVNKERQEIEARIRKLVNTSKKGKYLKNKETNNTSRKLSGVLCSAQVEGDSKCIKNTENEPSSTLIKCDKSGCLKKSKKINKVNKKKSAETKTNPFKKENVTVSKTKSIFSPQLSFSCSQESDVCKESLKRPKEKSKESTESYERLYNGSKHQQLDENGKMLLTQPKYPYRDHCYSNYPVIESDEYSSKPEGEKESSIMDID</sequence>
<feature type="region of interest" description="Disordered" evidence="2">
    <location>
        <begin position="421"/>
        <end position="442"/>
    </location>
</feature>
<organism evidence="3">
    <name type="scientific">Graphocephala atropunctata</name>
    <dbReference type="NCBI Taxonomy" id="36148"/>
    <lineage>
        <taxon>Eukaryota</taxon>
        <taxon>Metazoa</taxon>
        <taxon>Ecdysozoa</taxon>
        <taxon>Arthropoda</taxon>
        <taxon>Hexapoda</taxon>
        <taxon>Insecta</taxon>
        <taxon>Pterygota</taxon>
        <taxon>Neoptera</taxon>
        <taxon>Paraneoptera</taxon>
        <taxon>Hemiptera</taxon>
        <taxon>Auchenorrhyncha</taxon>
        <taxon>Membracoidea</taxon>
        <taxon>Cicadellidae</taxon>
        <taxon>Cicadellinae</taxon>
        <taxon>Cicadellini</taxon>
        <taxon>Graphocephala</taxon>
    </lineage>
</organism>
<gene>
    <name evidence="3" type="ORF">g.27785</name>
</gene>
<dbReference type="EMBL" id="GEBQ01016246">
    <property type="protein sequence ID" value="JAT23731.1"/>
    <property type="molecule type" value="Transcribed_RNA"/>
</dbReference>
<feature type="compositionally biased region" description="Basic and acidic residues" evidence="2">
    <location>
        <begin position="369"/>
        <end position="384"/>
    </location>
</feature>
<name>A0A1B6LJ52_9HEMI</name>
<feature type="non-terminal residue" evidence="3">
    <location>
        <position position="1"/>
    </location>
</feature>
<accession>A0A1B6LJ52</accession>